<evidence type="ECO:0000259" key="2">
    <source>
        <dbReference type="SMART" id="SM00899"/>
    </source>
</evidence>
<evidence type="ECO:0000313" key="3">
    <source>
        <dbReference type="EMBL" id="KIX84546.1"/>
    </source>
</evidence>
<evidence type="ECO:0000313" key="4">
    <source>
        <dbReference type="Proteomes" id="UP000030364"/>
    </source>
</evidence>
<dbReference type="STRING" id="276.THFILI_07865"/>
<gene>
    <name evidence="3" type="ORF">THFILI_07865</name>
</gene>
<dbReference type="AlphaFoldDB" id="A0A0D6XB48"/>
<organism evidence="3 4">
    <name type="scientific">Thermus filiformis</name>
    <dbReference type="NCBI Taxonomy" id="276"/>
    <lineage>
        <taxon>Bacteria</taxon>
        <taxon>Thermotogati</taxon>
        <taxon>Deinococcota</taxon>
        <taxon>Deinococci</taxon>
        <taxon>Thermales</taxon>
        <taxon>Thermaceae</taxon>
        <taxon>Thermus</taxon>
    </lineage>
</organism>
<dbReference type="PANTHER" id="PTHR42954">
    <property type="entry name" value="FE(2+) TRANSPORT PROTEIN A"/>
    <property type="match status" value="1"/>
</dbReference>
<dbReference type="InterPro" id="IPR052713">
    <property type="entry name" value="FeoA"/>
</dbReference>
<evidence type="ECO:0000256" key="1">
    <source>
        <dbReference type="ARBA" id="ARBA00023004"/>
    </source>
</evidence>
<dbReference type="Pfam" id="PF04023">
    <property type="entry name" value="FeoA"/>
    <property type="match status" value="1"/>
</dbReference>
<dbReference type="EMBL" id="JPSL02000039">
    <property type="protein sequence ID" value="KIX84546.1"/>
    <property type="molecule type" value="Genomic_DNA"/>
</dbReference>
<dbReference type="Gene3D" id="2.30.30.90">
    <property type="match status" value="1"/>
</dbReference>
<name>A0A0D6XB48_THEFI</name>
<dbReference type="InterPro" id="IPR038157">
    <property type="entry name" value="FeoA_core_dom"/>
</dbReference>
<comment type="caution">
    <text evidence="3">The sequence shown here is derived from an EMBL/GenBank/DDBJ whole genome shotgun (WGS) entry which is preliminary data.</text>
</comment>
<accession>A0A0D6XB48</accession>
<dbReference type="SUPFAM" id="SSF50037">
    <property type="entry name" value="C-terminal domain of transcriptional repressors"/>
    <property type="match status" value="1"/>
</dbReference>
<dbReference type="PANTHER" id="PTHR42954:SF2">
    <property type="entry name" value="FE(2+) TRANSPORT PROTEIN A"/>
    <property type="match status" value="1"/>
</dbReference>
<protein>
    <submittedName>
        <fullName evidence="3">Fe2+ transport system protein A</fullName>
    </submittedName>
</protein>
<proteinExistence type="predicted"/>
<feature type="domain" description="Ferrous iron transporter FeoA-like" evidence="2">
    <location>
        <begin position="9"/>
        <end position="77"/>
    </location>
</feature>
<reference evidence="3 4" key="1">
    <citation type="journal article" date="2015" name="Genome Announc.">
        <title>Draft Genome Sequence of the Thermophile Thermus filiformis ATCC 43280, Producer of Carotenoid-(Di)glucoside-Branched Fatty Acid (Di)esters and Source of Hyperthermostable Enzymes of Biotechnological Interest.</title>
        <authorList>
            <person name="Mandelli F."/>
            <person name="Oliveira Ramires B."/>
            <person name="Couger M.B."/>
            <person name="Paixao D.A."/>
            <person name="Camilo C.M."/>
            <person name="Polikarpov I."/>
            <person name="Prade R."/>
            <person name="Riano-Pachon D.M."/>
            <person name="Squina F.M."/>
        </authorList>
    </citation>
    <scope>NUCLEOTIDE SEQUENCE [LARGE SCALE GENOMIC DNA]</scope>
    <source>
        <strain evidence="3 4">ATCC 43280</strain>
    </source>
</reference>
<dbReference type="Proteomes" id="UP000030364">
    <property type="component" value="Unassembled WGS sequence"/>
</dbReference>
<sequence>MNVERRGQDYLAALRPGERARVVRPPSSRRLLALGLRPGARVEVVLAAPLGDPLEVRVGEALLLLRRKEAASVLVERE</sequence>
<dbReference type="RefSeq" id="WP_038063607.1">
    <property type="nucleotide sequence ID" value="NZ_JPSL02000039.1"/>
</dbReference>
<dbReference type="InterPro" id="IPR007167">
    <property type="entry name" value="Fe-transptr_FeoA-like"/>
</dbReference>
<keyword evidence="4" id="KW-1185">Reference proteome</keyword>
<dbReference type="SMART" id="SM00899">
    <property type="entry name" value="FeoA"/>
    <property type="match status" value="1"/>
</dbReference>
<keyword evidence="1" id="KW-0408">Iron</keyword>
<dbReference type="GO" id="GO:0046914">
    <property type="term" value="F:transition metal ion binding"/>
    <property type="evidence" value="ECO:0007669"/>
    <property type="project" value="InterPro"/>
</dbReference>
<dbReference type="InterPro" id="IPR008988">
    <property type="entry name" value="Transcriptional_repressor_C"/>
</dbReference>